<proteinExistence type="predicted"/>
<reference evidence="2 3" key="1">
    <citation type="submission" date="2023-06" db="EMBL/GenBank/DDBJ databases">
        <title>Five Gram-positive bacteria isolated from mangrove sediments in Shenzhen, Guangdong, China.</title>
        <authorList>
            <person name="Yu S."/>
            <person name="Zheng W."/>
            <person name="Huang Y."/>
        </authorList>
    </citation>
    <scope>NUCLEOTIDE SEQUENCE [LARGE SCALE GENOMIC DNA]</scope>
    <source>
        <strain evidence="2 3">SaN35-3</strain>
    </source>
</reference>
<evidence type="ECO:0000313" key="3">
    <source>
        <dbReference type="Proteomes" id="UP001197974"/>
    </source>
</evidence>
<sequence>MSIEAIKKMTEKHLQFLVGDIEGTEISSISNIKSFQLRKELANKRGVEIVKAVAQITPEEEEGQEGKRVIPYQLKVRLVNKQSEYFYIEEYKQLRKIHLSRKEQLIMDECCETYPFKGIDQGFSLQSDDNVRKAPFIYDRLAAVQYAERWWNDTNASFHSFDVNCTNFVSQCLYAGDAMMIGYPNRTKGWWMQSGSWSYSWTVAHAMSMFLPNSKSGLRATQLDDPSQLSPGDVICYDFEGDGRFNHTTIVVAKDDNDMPLVNAQTYNSRMRYWSYEDSTAYTKDIRYKFLRIEDDAKVKGEQDVI</sequence>
<feature type="domain" description="Putative amidase" evidence="1">
    <location>
        <begin position="138"/>
        <end position="289"/>
    </location>
</feature>
<organism evidence="2 3">
    <name type="scientific">Bacillus carboniphilus</name>
    <dbReference type="NCBI Taxonomy" id="86663"/>
    <lineage>
        <taxon>Bacteria</taxon>
        <taxon>Bacillati</taxon>
        <taxon>Bacillota</taxon>
        <taxon>Bacilli</taxon>
        <taxon>Bacillales</taxon>
        <taxon>Bacillaceae</taxon>
        <taxon>Bacillus</taxon>
    </lineage>
</organism>
<name>A0ABY9JTK2_9BACI</name>
<dbReference type="PANTHER" id="PTHR40032">
    <property type="entry name" value="EXPORTED PROTEIN-RELATED"/>
    <property type="match status" value="1"/>
</dbReference>
<dbReference type="Proteomes" id="UP001197974">
    <property type="component" value="Chromosome"/>
</dbReference>
<dbReference type="RefSeq" id="WP_306019797.1">
    <property type="nucleotide sequence ID" value="NZ_CP129013.1"/>
</dbReference>
<accession>A0ABY9JTK2</accession>
<evidence type="ECO:0000259" key="1">
    <source>
        <dbReference type="Pfam" id="PF12671"/>
    </source>
</evidence>
<gene>
    <name evidence="2" type="ORF">LC087_00185</name>
</gene>
<protein>
    <submittedName>
        <fullName evidence="2">Amidase domain-containing protein</fullName>
    </submittedName>
</protein>
<dbReference type="PANTHER" id="PTHR40032:SF1">
    <property type="entry name" value="EXPORTED PROTEIN"/>
    <property type="match status" value="1"/>
</dbReference>
<dbReference type="Pfam" id="PF12671">
    <property type="entry name" value="Amidase_6"/>
    <property type="match status" value="1"/>
</dbReference>
<dbReference type="InterPro" id="IPR024301">
    <property type="entry name" value="Amidase_6"/>
</dbReference>
<keyword evidence="3" id="KW-1185">Reference proteome</keyword>
<evidence type="ECO:0000313" key="2">
    <source>
        <dbReference type="EMBL" id="WLR42709.1"/>
    </source>
</evidence>
<dbReference type="EMBL" id="CP129013">
    <property type="protein sequence ID" value="WLR42709.1"/>
    <property type="molecule type" value="Genomic_DNA"/>
</dbReference>